<evidence type="ECO:0000259" key="4">
    <source>
        <dbReference type="Pfam" id="PF13439"/>
    </source>
</evidence>
<evidence type="ECO:0000313" key="5">
    <source>
        <dbReference type="EMBL" id="AXE39859.1"/>
    </source>
</evidence>
<evidence type="ECO:0000256" key="1">
    <source>
        <dbReference type="ARBA" id="ARBA00022676"/>
    </source>
</evidence>
<evidence type="ECO:0000313" key="6">
    <source>
        <dbReference type="Proteomes" id="UP000251995"/>
    </source>
</evidence>
<feature type="domain" description="Glycosyltransferase subfamily 4-like N-terminal" evidence="4">
    <location>
        <begin position="62"/>
        <end position="149"/>
    </location>
</feature>
<keyword evidence="1 5" id="KW-0328">Glycosyltransferase</keyword>
<dbReference type="Pfam" id="PF13439">
    <property type="entry name" value="Glyco_transf_4"/>
    <property type="match status" value="1"/>
</dbReference>
<dbReference type="EC" id="2.4.1.250" evidence="5"/>
<dbReference type="KEGG" id="acij:JS278_02724"/>
<dbReference type="AlphaFoldDB" id="A0A344UX61"/>
<dbReference type="PANTHER" id="PTHR46401">
    <property type="entry name" value="GLYCOSYLTRANSFERASE WBBK-RELATED"/>
    <property type="match status" value="1"/>
</dbReference>
<dbReference type="Gene3D" id="3.40.50.2000">
    <property type="entry name" value="Glycogen Phosphorylase B"/>
    <property type="match status" value="2"/>
</dbReference>
<proteinExistence type="predicted"/>
<sequence>MEIALSGRFIERNVGGNSTYGRALRKGLEARGEHTVLIPYGSSAMATALAETRYGRSHPASVDVVHFLADTGPLMTPRGPSVVTVHGVASRWTTVSRSRAADRLWRTRVARAVRLCDRIITVSHSSASDVAEVFGVPTDRITVIYHGLEANVIHPPEETPARLRGLVDEGFVLYLGNVEPRKNLVNLAGAFSTDALRSTRLVVAGRPAWDYKESLAAFEQADNVDYLGFVSDEERSWLYSHCRLFVFPSHYEGFGLPVLEALGAGVPVACSDRGSLAEVAGPAKVLPGIDVAGISEGISDALSDEGWRSRIGTLGPQWASRFTWQKSVDRHLDLYQELVG</sequence>
<dbReference type="Proteomes" id="UP000251995">
    <property type="component" value="Chromosome"/>
</dbReference>
<organism evidence="5 6">
    <name type="scientific">Acidipropionibacterium virtanenii</name>
    <dbReference type="NCBI Taxonomy" id="2057246"/>
    <lineage>
        <taxon>Bacteria</taxon>
        <taxon>Bacillati</taxon>
        <taxon>Actinomycetota</taxon>
        <taxon>Actinomycetes</taxon>
        <taxon>Propionibacteriales</taxon>
        <taxon>Propionibacteriaceae</taxon>
        <taxon>Acidipropionibacterium</taxon>
    </lineage>
</organism>
<dbReference type="RefSeq" id="WP_114045672.1">
    <property type="nucleotide sequence ID" value="NZ_CP025198.1"/>
</dbReference>
<protein>
    <submittedName>
        <fullName evidence="5">D-inositol 3-phosphate glycosyltransferase</fullName>
        <ecNumber evidence="5">2.4.1.250</ecNumber>
    </submittedName>
</protein>
<keyword evidence="6" id="KW-1185">Reference proteome</keyword>
<dbReference type="GO" id="GO:0102710">
    <property type="term" value="F:D-inositol-3-phosphate glycosyltransferase activity"/>
    <property type="evidence" value="ECO:0007669"/>
    <property type="project" value="UniProtKB-EC"/>
</dbReference>
<dbReference type="SUPFAM" id="SSF53756">
    <property type="entry name" value="UDP-Glycosyltransferase/glycogen phosphorylase"/>
    <property type="match status" value="1"/>
</dbReference>
<accession>A0A344UX61</accession>
<dbReference type="CDD" id="cd03809">
    <property type="entry name" value="GT4_MtfB-like"/>
    <property type="match status" value="1"/>
</dbReference>
<dbReference type="EMBL" id="CP025198">
    <property type="protein sequence ID" value="AXE39859.1"/>
    <property type="molecule type" value="Genomic_DNA"/>
</dbReference>
<evidence type="ECO:0000259" key="3">
    <source>
        <dbReference type="Pfam" id="PF00534"/>
    </source>
</evidence>
<dbReference type="GO" id="GO:0009103">
    <property type="term" value="P:lipopolysaccharide biosynthetic process"/>
    <property type="evidence" value="ECO:0007669"/>
    <property type="project" value="TreeGrafter"/>
</dbReference>
<reference evidence="5 6" key="1">
    <citation type="submission" date="2017-12" db="EMBL/GenBank/DDBJ databases">
        <title>The whole genome sequence of the Acidipropionibacterium virtanenii sp. nov. type strain JS278.</title>
        <authorList>
            <person name="Laine P."/>
            <person name="Deptula P."/>
            <person name="Varmanen P."/>
            <person name="Auvinen P."/>
        </authorList>
    </citation>
    <scope>NUCLEOTIDE SEQUENCE [LARGE SCALE GENOMIC DNA]</scope>
    <source>
        <strain evidence="5 6">JS278</strain>
    </source>
</reference>
<gene>
    <name evidence="5" type="primary">mshA_2</name>
    <name evidence="5" type="ORF">JS278_02724</name>
</gene>
<dbReference type="PANTHER" id="PTHR46401:SF2">
    <property type="entry name" value="GLYCOSYLTRANSFERASE WBBK-RELATED"/>
    <property type="match status" value="1"/>
</dbReference>
<dbReference type="InterPro" id="IPR028098">
    <property type="entry name" value="Glyco_trans_4-like_N"/>
</dbReference>
<evidence type="ECO:0000256" key="2">
    <source>
        <dbReference type="ARBA" id="ARBA00022679"/>
    </source>
</evidence>
<feature type="domain" description="Glycosyl transferase family 1" evidence="3">
    <location>
        <begin position="168"/>
        <end position="313"/>
    </location>
</feature>
<dbReference type="InterPro" id="IPR001296">
    <property type="entry name" value="Glyco_trans_1"/>
</dbReference>
<name>A0A344UX61_9ACTN</name>
<dbReference type="OrthoDB" id="8555507at2"/>
<dbReference type="Pfam" id="PF00534">
    <property type="entry name" value="Glycos_transf_1"/>
    <property type="match status" value="1"/>
</dbReference>
<keyword evidence="2 5" id="KW-0808">Transferase</keyword>